<evidence type="ECO:0000313" key="10">
    <source>
        <dbReference type="EMBL" id="KAJ0963492.1"/>
    </source>
</evidence>
<evidence type="ECO:0000256" key="9">
    <source>
        <dbReference type="SAM" id="MobiDB-lite"/>
    </source>
</evidence>
<dbReference type="InterPro" id="IPR036412">
    <property type="entry name" value="HAD-like_sf"/>
</dbReference>
<dbReference type="EC" id="3.1.3.3" evidence="3"/>
<reference evidence="10" key="1">
    <citation type="submission" date="2021-03" db="EMBL/GenBank/DDBJ databases">
        <authorList>
            <person name="Li Z."/>
            <person name="Yang C."/>
        </authorList>
    </citation>
    <scope>NUCLEOTIDE SEQUENCE</scope>
    <source>
        <strain evidence="10">Dzin_1.0</strain>
        <tissue evidence="10">Leaf</tissue>
    </source>
</reference>
<keyword evidence="11" id="KW-1185">Reference proteome</keyword>
<dbReference type="AlphaFoldDB" id="A0A9D5BZS5"/>
<dbReference type="Proteomes" id="UP001085076">
    <property type="component" value="Miscellaneous, Linkage group lg09"/>
</dbReference>
<evidence type="ECO:0000256" key="8">
    <source>
        <dbReference type="ARBA" id="ARBA00023299"/>
    </source>
</evidence>
<dbReference type="PANTHER" id="PTHR43344">
    <property type="entry name" value="PHOSPHOSERINE PHOSPHATASE"/>
    <property type="match status" value="1"/>
</dbReference>
<reference evidence="10" key="2">
    <citation type="journal article" date="2022" name="Hortic Res">
        <title>The genome of Dioscorea zingiberensis sheds light on the biosynthesis, origin and evolution of the medicinally important diosgenin saponins.</title>
        <authorList>
            <person name="Li Y."/>
            <person name="Tan C."/>
            <person name="Li Z."/>
            <person name="Guo J."/>
            <person name="Li S."/>
            <person name="Chen X."/>
            <person name="Wang C."/>
            <person name="Dai X."/>
            <person name="Yang H."/>
            <person name="Song W."/>
            <person name="Hou L."/>
            <person name="Xu J."/>
            <person name="Tong Z."/>
            <person name="Xu A."/>
            <person name="Yuan X."/>
            <person name="Wang W."/>
            <person name="Yang Q."/>
            <person name="Chen L."/>
            <person name="Sun Z."/>
            <person name="Wang K."/>
            <person name="Pan B."/>
            <person name="Chen J."/>
            <person name="Bao Y."/>
            <person name="Liu F."/>
            <person name="Qi X."/>
            <person name="Gang D.R."/>
            <person name="Wen J."/>
            <person name="Li J."/>
        </authorList>
    </citation>
    <scope>NUCLEOTIDE SEQUENCE</scope>
    <source>
        <strain evidence="10">Dzin_1.0</strain>
    </source>
</reference>
<keyword evidence="8" id="KW-0718">Serine biosynthesis</keyword>
<evidence type="ECO:0000256" key="7">
    <source>
        <dbReference type="ARBA" id="ARBA00022842"/>
    </source>
</evidence>
<dbReference type="Gene3D" id="3.40.50.1000">
    <property type="entry name" value="HAD superfamily/HAD-like"/>
    <property type="match status" value="1"/>
</dbReference>
<accession>A0A9D5BZS5</accession>
<dbReference type="InterPro" id="IPR023214">
    <property type="entry name" value="HAD_sf"/>
</dbReference>
<proteinExistence type="predicted"/>
<keyword evidence="5" id="KW-0479">Metal-binding</keyword>
<keyword evidence="7" id="KW-0460">Magnesium</keyword>
<protein>
    <recommendedName>
        <fullName evidence="3">phosphoserine phosphatase</fullName>
        <ecNumber evidence="3">3.1.3.3</ecNumber>
    </recommendedName>
</protein>
<dbReference type="OrthoDB" id="27226at2759"/>
<keyword evidence="4" id="KW-0028">Amino-acid biosynthesis</keyword>
<dbReference type="GO" id="GO:0036424">
    <property type="term" value="F:L-phosphoserine phosphatase activity"/>
    <property type="evidence" value="ECO:0007669"/>
    <property type="project" value="TreeGrafter"/>
</dbReference>
<dbReference type="GO" id="GO:0006564">
    <property type="term" value="P:L-serine biosynthetic process"/>
    <property type="evidence" value="ECO:0007669"/>
    <property type="project" value="UniProtKB-KW"/>
</dbReference>
<evidence type="ECO:0000256" key="5">
    <source>
        <dbReference type="ARBA" id="ARBA00022723"/>
    </source>
</evidence>
<dbReference type="PANTHER" id="PTHR43344:SF2">
    <property type="entry name" value="PHOSPHOSERINE PHOSPHATASE"/>
    <property type="match status" value="1"/>
</dbReference>
<dbReference type="GO" id="GO:0000287">
    <property type="term" value="F:magnesium ion binding"/>
    <property type="evidence" value="ECO:0007669"/>
    <property type="project" value="TreeGrafter"/>
</dbReference>
<dbReference type="InterPro" id="IPR050582">
    <property type="entry name" value="HAD-like_SerB"/>
</dbReference>
<name>A0A9D5BZS5_9LILI</name>
<evidence type="ECO:0000256" key="3">
    <source>
        <dbReference type="ARBA" id="ARBA00012640"/>
    </source>
</evidence>
<evidence type="ECO:0000256" key="2">
    <source>
        <dbReference type="ARBA" id="ARBA00005135"/>
    </source>
</evidence>
<sequence length="161" mass="17288">MRPTQHPARAHRAPSAHPHCSSAQCPSGPQAPALCTHGALSVAPGQRVHPVVAVKLGIPLENIFANQLLFGSNGEFLGFETSEPSYFQESGGKAKAVEHIRKHRGYKAMIMVGDGATDLEARKPGGADLFICYGGVQLRESVATKADWLVFNFQDLLNSLE</sequence>
<comment type="pathway">
    <text evidence="2">Amino-acid biosynthesis; L-serine biosynthesis; L-serine from 3-phospho-D-glycerate: step 3/3.</text>
</comment>
<evidence type="ECO:0000313" key="11">
    <source>
        <dbReference type="Proteomes" id="UP001085076"/>
    </source>
</evidence>
<dbReference type="SUPFAM" id="SSF56784">
    <property type="entry name" value="HAD-like"/>
    <property type="match status" value="1"/>
</dbReference>
<comment type="caution">
    <text evidence="10">The sequence shown here is derived from an EMBL/GenBank/DDBJ whole genome shotgun (WGS) entry which is preliminary data.</text>
</comment>
<organism evidence="10 11">
    <name type="scientific">Dioscorea zingiberensis</name>
    <dbReference type="NCBI Taxonomy" id="325984"/>
    <lineage>
        <taxon>Eukaryota</taxon>
        <taxon>Viridiplantae</taxon>
        <taxon>Streptophyta</taxon>
        <taxon>Embryophyta</taxon>
        <taxon>Tracheophyta</taxon>
        <taxon>Spermatophyta</taxon>
        <taxon>Magnoliopsida</taxon>
        <taxon>Liliopsida</taxon>
        <taxon>Dioscoreales</taxon>
        <taxon>Dioscoreaceae</taxon>
        <taxon>Dioscorea</taxon>
    </lineage>
</organism>
<gene>
    <name evidence="10" type="ORF">J5N97_028614</name>
</gene>
<evidence type="ECO:0000256" key="6">
    <source>
        <dbReference type="ARBA" id="ARBA00022801"/>
    </source>
</evidence>
<evidence type="ECO:0000256" key="4">
    <source>
        <dbReference type="ARBA" id="ARBA00022605"/>
    </source>
</evidence>
<keyword evidence="6" id="KW-0378">Hydrolase</keyword>
<dbReference type="EMBL" id="JAGGNH010000009">
    <property type="protein sequence ID" value="KAJ0963492.1"/>
    <property type="molecule type" value="Genomic_DNA"/>
</dbReference>
<feature type="region of interest" description="Disordered" evidence="9">
    <location>
        <begin position="1"/>
        <end position="28"/>
    </location>
</feature>
<dbReference type="GO" id="GO:0009507">
    <property type="term" value="C:chloroplast"/>
    <property type="evidence" value="ECO:0007669"/>
    <property type="project" value="TreeGrafter"/>
</dbReference>
<evidence type="ECO:0000256" key="1">
    <source>
        <dbReference type="ARBA" id="ARBA00001946"/>
    </source>
</evidence>
<comment type="cofactor">
    <cofactor evidence="1">
        <name>Mg(2+)</name>
        <dbReference type="ChEBI" id="CHEBI:18420"/>
    </cofactor>
</comment>